<evidence type="ECO:0000259" key="4">
    <source>
        <dbReference type="PROSITE" id="PS51186"/>
    </source>
</evidence>
<proteinExistence type="predicted"/>
<evidence type="ECO:0000313" key="5">
    <source>
        <dbReference type="EMBL" id="RAY15378.1"/>
    </source>
</evidence>
<dbReference type="InterPro" id="IPR050832">
    <property type="entry name" value="Bact_Acetyltransf"/>
</dbReference>
<dbReference type="InterPro" id="IPR016181">
    <property type="entry name" value="Acyl_CoA_acyltransferase"/>
</dbReference>
<dbReference type="AlphaFoldDB" id="A0A365H8N7"/>
<dbReference type="PANTHER" id="PTHR43877">
    <property type="entry name" value="AMINOALKYLPHOSPHONATE N-ACETYLTRANSFERASE-RELATED-RELATED"/>
    <property type="match status" value="1"/>
</dbReference>
<feature type="region of interest" description="Disordered" evidence="3">
    <location>
        <begin position="239"/>
        <end position="262"/>
    </location>
</feature>
<dbReference type="Proteomes" id="UP000251891">
    <property type="component" value="Unassembled WGS sequence"/>
</dbReference>
<evidence type="ECO:0000256" key="2">
    <source>
        <dbReference type="ARBA" id="ARBA00023315"/>
    </source>
</evidence>
<organism evidence="5 6">
    <name type="scientific">Actinomadura craniellae</name>
    <dbReference type="NCBI Taxonomy" id="2231787"/>
    <lineage>
        <taxon>Bacteria</taxon>
        <taxon>Bacillati</taxon>
        <taxon>Actinomycetota</taxon>
        <taxon>Actinomycetes</taxon>
        <taxon>Streptosporangiales</taxon>
        <taxon>Thermomonosporaceae</taxon>
        <taxon>Actinomadura</taxon>
    </lineage>
</organism>
<sequence>MVYHPKVYGPIRRGHRPYLDNAVKGHSALHGAVTIVPFSLRCAKDEDLCVIIGLIDSAAQWLAAKDTDQWARPWPDERGREQRILDGLGTGFTWLAFDGETPVATVSITDQGNPILWNRPGELEERAVYLHRLVINQDYAGRGLGASLLDWAADYGSRAYGADIVRIDVWQDNEALHAYYRRLGFRPARRKMTDIVRKKRVDIRATKEEWPSGAVFERKIAPRRAARNKYHAQFELADENIPSPGTTGGFSGTRSPATAPAV</sequence>
<dbReference type="EMBL" id="QLYX01000004">
    <property type="protein sequence ID" value="RAY15378.1"/>
    <property type="molecule type" value="Genomic_DNA"/>
</dbReference>
<dbReference type="Pfam" id="PF00583">
    <property type="entry name" value="Acetyltransf_1"/>
    <property type="match status" value="1"/>
</dbReference>
<dbReference type="SUPFAM" id="SSF55729">
    <property type="entry name" value="Acyl-CoA N-acyltransferases (Nat)"/>
    <property type="match status" value="1"/>
</dbReference>
<dbReference type="GO" id="GO:0016747">
    <property type="term" value="F:acyltransferase activity, transferring groups other than amino-acyl groups"/>
    <property type="evidence" value="ECO:0007669"/>
    <property type="project" value="InterPro"/>
</dbReference>
<dbReference type="CDD" id="cd04301">
    <property type="entry name" value="NAT_SF"/>
    <property type="match status" value="1"/>
</dbReference>
<name>A0A365H8N7_9ACTN</name>
<gene>
    <name evidence="5" type="ORF">DPM19_11815</name>
</gene>
<comment type="caution">
    <text evidence="5">The sequence shown here is derived from an EMBL/GenBank/DDBJ whole genome shotgun (WGS) entry which is preliminary data.</text>
</comment>
<reference evidence="5 6" key="1">
    <citation type="submission" date="2018-06" db="EMBL/GenBank/DDBJ databases">
        <title>Actinomadura craniellae sp. nov. isolated from marine sponge Craniella sp.</title>
        <authorList>
            <person name="Li L."/>
            <person name="Xu Q.H."/>
            <person name="Lin H.W."/>
            <person name="Lu Y.H."/>
        </authorList>
    </citation>
    <scope>NUCLEOTIDE SEQUENCE [LARGE SCALE GENOMIC DNA]</scope>
    <source>
        <strain evidence="5 6">LHW63021</strain>
    </source>
</reference>
<dbReference type="InterPro" id="IPR000182">
    <property type="entry name" value="GNAT_dom"/>
</dbReference>
<evidence type="ECO:0000256" key="3">
    <source>
        <dbReference type="SAM" id="MobiDB-lite"/>
    </source>
</evidence>
<feature type="domain" description="N-acetyltransferase" evidence="4">
    <location>
        <begin position="38"/>
        <end position="202"/>
    </location>
</feature>
<keyword evidence="1" id="KW-0808">Transferase</keyword>
<accession>A0A365H8N7</accession>
<dbReference type="Gene3D" id="3.40.630.30">
    <property type="match status" value="1"/>
</dbReference>
<evidence type="ECO:0000256" key="1">
    <source>
        <dbReference type="ARBA" id="ARBA00022679"/>
    </source>
</evidence>
<protein>
    <recommendedName>
        <fullName evidence="4">N-acetyltransferase domain-containing protein</fullName>
    </recommendedName>
</protein>
<dbReference type="PROSITE" id="PS51186">
    <property type="entry name" value="GNAT"/>
    <property type="match status" value="1"/>
</dbReference>
<evidence type="ECO:0000313" key="6">
    <source>
        <dbReference type="Proteomes" id="UP000251891"/>
    </source>
</evidence>
<keyword evidence="6" id="KW-1185">Reference proteome</keyword>
<keyword evidence="2" id="KW-0012">Acyltransferase</keyword>